<sequence>MTMGRIDLADRLEDARARIDGEQAPTGHTEPRFARMARKDARIRVDQDAALTALARSLMRQRRVKAERITENTLIRVAIDLLLAHADELRGSTENELRDGIITALPHSRTSTGRASRSSGVPELPTTDVRDTRTSGPRQARTPHSPQSGTSGMPTVGAGVASARRR</sequence>
<evidence type="ECO:0000313" key="2">
    <source>
        <dbReference type="EMBL" id="GAA3755968.1"/>
    </source>
</evidence>
<proteinExistence type="predicted"/>
<dbReference type="Proteomes" id="UP001500540">
    <property type="component" value="Unassembled WGS sequence"/>
</dbReference>
<dbReference type="EMBL" id="BAABAF010000001">
    <property type="protein sequence ID" value="GAA3755968.1"/>
    <property type="molecule type" value="Genomic_DNA"/>
</dbReference>
<evidence type="ECO:0000313" key="3">
    <source>
        <dbReference type="Proteomes" id="UP001500540"/>
    </source>
</evidence>
<keyword evidence="3" id="KW-1185">Reference proteome</keyword>
<feature type="compositionally biased region" description="Low complexity" evidence="1">
    <location>
        <begin position="108"/>
        <end position="120"/>
    </location>
</feature>
<gene>
    <name evidence="2" type="ORF">GCM10022240_06070</name>
</gene>
<organism evidence="2 3">
    <name type="scientific">Microbacterium kribbense</name>
    <dbReference type="NCBI Taxonomy" id="433645"/>
    <lineage>
        <taxon>Bacteria</taxon>
        <taxon>Bacillati</taxon>
        <taxon>Actinomycetota</taxon>
        <taxon>Actinomycetes</taxon>
        <taxon>Micrococcales</taxon>
        <taxon>Microbacteriaceae</taxon>
        <taxon>Microbacterium</taxon>
    </lineage>
</organism>
<name>A0ABP7G8W5_9MICO</name>
<evidence type="ECO:0000256" key="1">
    <source>
        <dbReference type="SAM" id="MobiDB-lite"/>
    </source>
</evidence>
<reference evidence="3" key="1">
    <citation type="journal article" date="2019" name="Int. J. Syst. Evol. Microbiol.">
        <title>The Global Catalogue of Microorganisms (GCM) 10K type strain sequencing project: providing services to taxonomists for standard genome sequencing and annotation.</title>
        <authorList>
            <consortium name="The Broad Institute Genomics Platform"/>
            <consortium name="The Broad Institute Genome Sequencing Center for Infectious Disease"/>
            <person name="Wu L."/>
            <person name="Ma J."/>
        </authorList>
    </citation>
    <scope>NUCLEOTIDE SEQUENCE [LARGE SCALE GENOMIC DNA]</scope>
    <source>
        <strain evidence="3">JCM 16950</strain>
    </source>
</reference>
<comment type="caution">
    <text evidence="2">The sequence shown here is derived from an EMBL/GenBank/DDBJ whole genome shotgun (WGS) entry which is preliminary data.</text>
</comment>
<feature type="region of interest" description="Disordered" evidence="1">
    <location>
        <begin position="104"/>
        <end position="166"/>
    </location>
</feature>
<accession>A0ABP7G8W5</accession>
<feature type="compositionally biased region" description="Polar residues" evidence="1">
    <location>
        <begin position="134"/>
        <end position="153"/>
    </location>
</feature>
<protein>
    <submittedName>
        <fullName evidence="2">Uncharacterized protein</fullName>
    </submittedName>
</protein>